<comment type="caution">
    <text evidence="2">The sequence shown here is derived from an EMBL/GenBank/DDBJ whole genome shotgun (WGS) entry which is preliminary data.</text>
</comment>
<evidence type="ECO:0000256" key="1">
    <source>
        <dbReference type="SAM" id="Phobius"/>
    </source>
</evidence>
<accession>A0A699JTM7</accession>
<reference evidence="2" key="1">
    <citation type="journal article" date="2019" name="Sci. Rep.">
        <title>Draft genome of Tanacetum cinerariifolium, the natural source of mosquito coil.</title>
        <authorList>
            <person name="Yamashiro T."/>
            <person name="Shiraishi A."/>
            <person name="Satake H."/>
            <person name="Nakayama K."/>
        </authorList>
    </citation>
    <scope>NUCLEOTIDE SEQUENCE</scope>
</reference>
<proteinExistence type="predicted"/>
<keyword evidence="1" id="KW-0812">Transmembrane</keyword>
<protein>
    <submittedName>
        <fullName evidence="2">Uncharacterized protein</fullName>
    </submittedName>
</protein>
<feature type="transmembrane region" description="Helical" evidence="1">
    <location>
        <begin position="83"/>
        <end position="108"/>
    </location>
</feature>
<organism evidence="2">
    <name type="scientific">Tanacetum cinerariifolium</name>
    <name type="common">Dalmatian daisy</name>
    <name type="synonym">Chrysanthemum cinerariifolium</name>
    <dbReference type="NCBI Taxonomy" id="118510"/>
    <lineage>
        <taxon>Eukaryota</taxon>
        <taxon>Viridiplantae</taxon>
        <taxon>Streptophyta</taxon>
        <taxon>Embryophyta</taxon>
        <taxon>Tracheophyta</taxon>
        <taxon>Spermatophyta</taxon>
        <taxon>Magnoliopsida</taxon>
        <taxon>eudicotyledons</taxon>
        <taxon>Gunneridae</taxon>
        <taxon>Pentapetalae</taxon>
        <taxon>asterids</taxon>
        <taxon>campanulids</taxon>
        <taxon>Asterales</taxon>
        <taxon>Asteraceae</taxon>
        <taxon>Asteroideae</taxon>
        <taxon>Anthemideae</taxon>
        <taxon>Anthemidinae</taxon>
        <taxon>Tanacetum</taxon>
    </lineage>
</organism>
<keyword evidence="1" id="KW-1133">Transmembrane helix</keyword>
<name>A0A699JTM7_TANCI</name>
<sequence>MKNQWQYWSVLTITIIMTSSHCKELRPSTHGLPNTTAESPEMSTFFGNGSSQPLPEATASNYTDPTWSGSSGHVDGGDHVKKVLIVSSLVCGVAGVGLLVVVAGFVFLRRYTTNQQLPSS</sequence>
<dbReference type="AlphaFoldDB" id="A0A699JTM7"/>
<dbReference type="EMBL" id="BKCJ010446844">
    <property type="protein sequence ID" value="GFA56653.1"/>
    <property type="molecule type" value="Genomic_DNA"/>
</dbReference>
<dbReference type="PANTHER" id="PTHR37189">
    <property type="entry name" value="CONCANAVALIN A-LIKE LECTIN/GLUCANASE DOMAIN-CONTAINING PROTEIN-RELATED"/>
    <property type="match status" value="1"/>
</dbReference>
<keyword evidence="1" id="KW-0472">Membrane</keyword>
<dbReference type="PANTHER" id="PTHR37189:SF4">
    <property type="entry name" value="TRANSMEMBRANE PROTEIN"/>
    <property type="match status" value="1"/>
</dbReference>
<evidence type="ECO:0000313" key="2">
    <source>
        <dbReference type="EMBL" id="GFA56653.1"/>
    </source>
</evidence>
<gene>
    <name evidence="2" type="ORF">Tci_628625</name>
</gene>